<evidence type="ECO:0000313" key="4">
    <source>
        <dbReference type="Proteomes" id="UP001500567"/>
    </source>
</evidence>
<feature type="signal peptide" evidence="1">
    <location>
        <begin position="1"/>
        <end position="23"/>
    </location>
</feature>
<dbReference type="InterPro" id="IPR046478">
    <property type="entry name" value="DUF6799"/>
</dbReference>
<keyword evidence="4" id="KW-1185">Reference proteome</keyword>
<dbReference type="Proteomes" id="UP001500567">
    <property type="component" value="Unassembled WGS sequence"/>
</dbReference>
<feature type="chain" id="PRO_5045593975" description="DUF6799 domain-containing protein" evidence="1">
    <location>
        <begin position="24"/>
        <end position="189"/>
    </location>
</feature>
<evidence type="ECO:0000259" key="2">
    <source>
        <dbReference type="Pfam" id="PF20606"/>
    </source>
</evidence>
<sequence>MRSFLFACGVAGVCLLPAVVTFAQTTPPAPARPAALKDGVYRKGGVIMRLQAGQSSRLSAPFKLDNGLVVRPDGIMVERDGTRRILEEGKAVNLQGQIVGFTDDMMSAPAIEQRSRQVTGYTETRVAMPDAGPVPARLTLELLRTERRLALLQQLADKLAQRASTAAGDNTNMTVIDAQLQEIDSQLKR</sequence>
<name>A0ABP7RR98_9BACT</name>
<protein>
    <recommendedName>
        <fullName evidence="2">DUF6799 domain-containing protein</fullName>
    </recommendedName>
</protein>
<gene>
    <name evidence="3" type="ORF">GCM10022408_10410</name>
</gene>
<evidence type="ECO:0000313" key="3">
    <source>
        <dbReference type="EMBL" id="GAA4001142.1"/>
    </source>
</evidence>
<evidence type="ECO:0000256" key="1">
    <source>
        <dbReference type="SAM" id="SignalP"/>
    </source>
</evidence>
<organism evidence="3 4">
    <name type="scientific">Hymenobacter fastidiosus</name>
    <dbReference type="NCBI Taxonomy" id="486264"/>
    <lineage>
        <taxon>Bacteria</taxon>
        <taxon>Pseudomonadati</taxon>
        <taxon>Bacteroidota</taxon>
        <taxon>Cytophagia</taxon>
        <taxon>Cytophagales</taxon>
        <taxon>Hymenobacteraceae</taxon>
        <taxon>Hymenobacter</taxon>
    </lineage>
</organism>
<dbReference type="Pfam" id="PF20606">
    <property type="entry name" value="DUF6799"/>
    <property type="match status" value="1"/>
</dbReference>
<keyword evidence="1" id="KW-0732">Signal</keyword>
<accession>A0ABP7RR98</accession>
<dbReference type="EMBL" id="BAABDJ010000007">
    <property type="protein sequence ID" value="GAA4001142.1"/>
    <property type="molecule type" value="Genomic_DNA"/>
</dbReference>
<reference evidence="4" key="1">
    <citation type="journal article" date="2019" name="Int. J. Syst. Evol. Microbiol.">
        <title>The Global Catalogue of Microorganisms (GCM) 10K type strain sequencing project: providing services to taxonomists for standard genome sequencing and annotation.</title>
        <authorList>
            <consortium name="The Broad Institute Genomics Platform"/>
            <consortium name="The Broad Institute Genome Sequencing Center for Infectious Disease"/>
            <person name="Wu L."/>
            <person name="Ma J."/>
        </authorList>
    </citation>
    <scope>NUCLEOTIDE SEQUENCE [LARGE SCALE GENOMIC DNA]</scope>
    <source>
        <strain evidence="4">JCM 17224</strain>
    </source>
</reference>
<feature type="domain" description="DUF6799" evidence="2">
    <location>
        <begin position="37"/>
        <end position="98"/>
    </location>
</feature>
<comment type="caution">
    <text evidence="3">The sequence shown here is derived from an EMBL/GenBank/DDBJ whole genome shotgun (WGS) entry which is preliminary data.</text>
</comment>
<proteinExistence type="predicted"/>
<dbReference type="RefSeq" id="WP_345071456.1">
    <property type="nucleotide sequence ID" value="NZ_BAABDJ010000007.1"/>
</dbReference>